<proteinExistence type="predicted"/>
<protein>
    <submittedName>
        <fullName evidence="4">Uncharacterized protein</fullName>
    </submittedName>
</protein>
<dbReference type="Proteomes" id="UP000239504">
    <property type="component" value="Unassembled WGS sequence"/>
</dbReference>
<dbReference type="AlphaFoldDB" id="A0A2S7K942"/>
<evidence type="ECO:0000313" key="4">
    <source>
        <dbReference type="EMBL" id="PQA89025.1"/>
    </source>
</evidence>
<dbReference type="OrthoDB" id="9810980at2"/>
<name>A0A2S7K942_9PROT</name>
<organism evidence="4 5">
    <name type="scientific">Hyphococcus luteus</name>
    <dbReference type="NCBI Taxonomy" id="2058213"/>
    <lineage>
        <taxon>Bacteria</taxon>
        <taxon>Pseudomonadati</taxon>
        <taxon>Pseudomonadota</taxon>
        <taxon>Alphaproteobacteria</taxon>
        <taxon>Parvularculales</taxon>
        <taxon>Parvularculaceae</taxon>
        <taxon>Hyphococcus</taxon>
    </lineage>
</organism>
<dbReference type="Gene3D" id="1.10.287.470">
    <property type="entry name" value="Helix hairpin bin"/>
    <property type="match status" value="1"/>
</dbReference>
<dbReference type="GO" id="GO:0030313">
    <property type="term" value="C:cell envelope"/>
    <property type="evidence" value="ECO:0007669"/>
    <property type="project" value="UniProtKB-SubCell"/>
</dbReference>
<dbReference type="PANTHER" id="PTHR32347">
    <property type="entry name" value="EFFLUX SYSTEM COMPONENT YKNX-RELATED"/>
    <property type="match status" value="1"/>
</dbReference>
<dbReference type="EMBL" id="PJCH01000003">
    <property type="protein sequence ID" value="PQA89025.1"/>
    <property type="molecule type" value="Genomic_DNA"/>
</dbReference>
<evidence type="ECO:0000256" key="2">
    <source>
        <dbReference type="ARBA" id="ARBA00023054"/>
    </source>
</evidence>
<dbReference type="SUPFAM" id="SSF111369">
    <property type="entry name" value="HlyD-like secretion proteins"/>
    <property type="match status" value="2"/>
</dbReference>
<dbReference type="RefSeq" id="WP_104828663.1">
    <property type="nucleotide sequence ID" value="NZ_PJCH01000003.1"/>
</dbReference>
<dbReference type="Gene3D" id="2.40.50.100">
    <property type="match status" value="1"/>
</dbReference>
<keyword evidence="5" id="KW-1185">Reference proteome</keyword>
<accession>A0A2S7K942</accession>
<evidence type="ECO:0000256" key="3">
    <source>
        <dbReference type="SAM" id="Coils"/>
    </source>
</evidence>
<evidence type="ECO:0000313" key="5">
    <source>
        <dbReference type="Proteomes" id="UP000239504"/>
    </source>
</evidence>
<gene>
    <name evidence="4" type="ORF">CW354_03485</name>
</gene>
<feature type="coiled-coil region" evidence="3">
    <location>
        <begin position="124"/>
        <end position="161"/>
    </location>
</feature>
<keyword evidence="2 3" id="KW-0175">Coiled coil</keyword>
<dbReference type="InterPro" id="IPR050465">
    <property type="entry name" value="UPF0194_transport"/>
</dbReference>
<comment type="subcellular location">
    <subcellularLocation>
        <location evidence="1">Cell envelope</location>
    </subcellularLocation>
</comment>
<evidence type="ECO:0000256" key="1">
    <source>
        <dbReference type="ARBA" id="ARBA00004196"/>
    </source>
</evidence>
<dbReference type="PROSITE" id="PS51257">
    <property type="entry name" value="PROKAR_LIPOPROTEIN"/>
    <property type="match status" value="1"/>
</dbReference>
<dbReference type="Gene3D" id="2.40.30.170">
    <property type="match status" value="1"/>
</dbReference>
<sequence length="291" mass="31485">MRTIAFICAVLMAAGCSDQSADRLSGYIEAETLYMAPQEAGVIGGILVKEGDQVSKGDVLFRMKADRVSYQVEQASAAAKSAKKRVDETGALAKAVNEAKADLDRVALDFARTQKLYKEGFVAKVKLDNEYAALTAAEARLERARAERDAAREDYQSVEAQAGLAKQRLNDLAVTAPKAGTIERIYRREGEVAAAGDPVAALLPPDNVKLRFYAPEAMLSAFQPGQEISFNCDGCAEAGRARITYVASEPQFTPPVIYSLEERDKLVFLIEARPLNPEGLRPGLPVDIATP</sequence>
<reference evidence="4 5" key="1">
    <citation type="submission" date="2017-12" db="EMBL/GenBank/DDBJ databases">
        <authorList>
            <person name="Hurst M.R.H."/>
        </authorList>
    </citation>
    <scope>NUCLEOTIDE SEQUENCE [LARGE SCALE GENOMIC DNA]</scope>
    <source>
        <strain evidence="4 5">SY-3-19</strain>
    </source>
</reference>
<dbReference type="PANTHER" id="PTHR32347:SF23">
    <property type="entry name" value="BLL5650 PROTEIN"/>
    <property type="match status" value="1"/>
</dbReference>
<comment type="caution">
    <text evidence="4">The sequence shown here is derived from an EMBL/GenBank/DDBJ whole genome shotgun (WGS) entry which is preliminary data.</text>
</comment>